<keyword evidence="2" id="KW-1133">Transmembrane helix</keyword>
<dbReference type="InterPro" id="IPR003399">
    <property type="entry name" value="Mce/MlaD"/>
</dbReference>
<evidence type="ECO:0000313" key="5">
    <source>
        <dbReference type="EMBL" id="SBS76737.1"/>
    </source>
</evidence>
<dbReference type="NCBIfam" id="TIGR00996">
    <property type="entry name" value="Mtu_fam_mce"/>
    <property type="match status" value="1"/>
</dbReference>
<name>A0A1Y5PDG1_9MYCO</name>
<evidence type="ECO:0000259" key="4">
    <source>
        <dbReference type="Pfam" id="PF11887"/>
    </source>
</evidence>
<proteinExistence type="predicted"/>
<dbReference type="InterPro" id="IPR052336">
    <property type="entry name" value="MlaD_Phospholipid_Transporter"/>
</dbReference>
<dbReference type="Pfam" id="PF11887">
    <property type="entry name" value="Mce4_CUP1"/>
    <property type="match status" value="1"/>
</dbReference>
<protein>
    <submittedName>
        <fullName evidence="5">Virulence factor Mce family protein</fullName>
    </submittedName>
</protein>
<keyword evidence="2" id="KW-0812">Transmembrane</keyword>
<sequence>MRTLETPNRIKNGLAGIVIIVLVVAVGQSFSGIPQLFAQPTYYGQFTDTAGLSAGDKVRIAGMDVGEVKSLKIDGNHVLIGFNLGPRQIGTESRVAIRTETILGKRVLEIEPRGSKMLQASAVLPTGQTTTPYQIYDAVFDVTTAARDWDIDTVKQSLNVLSETIDQTYPHLSAALDGVARFSDTIGKRDEQFKQLLANANKVAAVLGNRSEQINRLAVNAQTLLAAVNERRNEIDYLLANVSLISQQFSGFINDNPNLNHVLEQLKTISDVLVKHKTDLSDVLITASKFMGALAEAIGSGPYFKVLVVNLVPYQILQPWVDAAFKKRGIDPEEFWRNAGLPAFRFPDPNGQRQPNGAPPAAPIPLEGTPDHPGPAVGPGSPCSYTPPPDGIPTTGNPLPCAGLTNLPFGPVAEGAYPPPDVPISAPNPAAGYSPGVPSAAFPGELSPSIQGVPAPPLAPGPPGARTVPVAPTPGPATDIPGYAPPPNALIGPIPPAGPGPQVPPVGDLAPVDQGGGA</sequence>
<dbReference type="InterPro" id="IPR005693">
    <property type="entry name" value="Mce"/>
</dbReference>
<feature type="domain" description="Mce/MlaD" evidence="3">
    <location>
        <begin position="40"/>
        <end position="112"/>
    </location>
</feature>
<dbReference type="AlphaFoldDB" id="A0A1Y5PDG1"/>
<evidence type="ECO:0000256" key="2">
    <source>
        <dbReference type="SAM" id="Phobius"/>
    </source>
</evidence>
<feature type="region of interest" description="Disordered" evidence="1">
    <location>
        <begin position="455"/>
        <end position="518"/>
    </location>
</feature>
<dbReference type="PANTHER" id="PTHR33371:SF18">
    <property type="entry name" value="MCE-FAMILY PROTEIN MCE3C"/>
    <property type="match status" value="1"/>
</dbReference>
<feature type="domain" description="Mammalian cell entry C-terminal" evidence="4">
    <location>
        <begin position="149"/>
        <end position="301"/>
    </location>
</feature>
<feature type="transmembrane region" description="Helical" evidence="2">
    <location>
        <begin position="12"/>
        <end position="30"/>
    </location>
</feature>
<accession>A0A1Y5PDG1</accession>
<reference evidence="5" key="1">
    <citation type="submission" date="2016-03" db="EMBL/GenBank/DDBJ databases">
        <authorList>
            <person name="Ploux O."/>
        </authorList>
    </citation>
    <scope>NUCLEOTIDE SEQUENCE</scope>
    <source>
        <strain evidence="5">UC10</strain>
    </source>
</reference>
<evidence type="ECO:0000256" key="1">
    <source>
        <dbReference type="SAM" id="MobiDB-lite"/>
    </source>
</evidence>
<dbReference type="PANTHER" id="PTHR33371">
    <property type="entry name" value="INTERMEMBRANE PHOSPHOLIPID TRANSPORT SYSTEM BINDING PROTEIN MLAD-RELATED"/>
    <property type="match status" value="1"/>
</dbReference>
<feature type="region of interest" description="Disordered" evidence="1">
    <location>
        <begin position="341"/>
        <end position="399"/>
    </location>
</feature>
<organism evidence="5">
    <name type="scientific">uncultured Mycobacterium sp</name>
    <dbReference type="NCBI Taxonomy" id="171292"/>
    <lineage>
        <taxon>Bacteria</taxon>
        <taxon>Bacillati</taxon>
        <taxon>Actinomycetota</taxon>
        <taxon>Actinomycetes</taxon>
        <taxon>Mycobacteriales</taxon>
        <taxon>Mycobacteriaceae</taxon>
        <taxon>Mycobacterium</taxon>
        <taxon>environmental samples</taxon>
    </lineage>
</organism>
<dbReference type="InterPro" id="IPR024516">
    <property type="entry name" value="Mce_C"/>
</dbReference>
<gene>
    <name evidence="5" type="ORF">MHPYR_360003</name>
</gene>
<dbReference type="PRINTS" id="PR01782">
    <property type="entry name" value="MCEVIRFACTOR"/>
</dbReference>
<dbReference type="EMBL" id="FLQS01000030">
    <property type="protein sequence ID" value="SBS76737.1"/>
    <property type="molecule type" value="Genomic_DNA"/>
</dbReference>
<keyword evidence="2" id="KW-0472">Membrane</keyword>
<feature type="compositionally biased region" description="Pro residues" evidence="1">
    <location>
        <begin position="483"/>
        <end position="504"/>
    </location>
</feature>
<dbReference type="GO" id="GO:0005576">
    <property type="term" value="C:extracellular region"/>
    <property type="evidence" value="ECO:0007669"/>
    <property type="project" value="TreeGrafter"/>
</dbReference>
<dbReference type="Pfam" id="PF02470">
    <property type="entry name" value="MlaD"/>
    <property type="match status" value="1"/>
</dbReference>
<evidence type="ECO:0000259" key="3">
    <source>
        <dbReference type="Pfam" id="PF02470"/>
    </source>
</evidence>